<dbReference type="InterPro" id="IPR043502">
    <property type="entry name" value="DNA/RNA_pol_sf"/>
</dbReference>
<reference evidence="3" key="2">
    <citation type="submission" date="2025-08" db="UniProtKB">
        <authorList>
            <consortium name="RefSeq"/>
        </authorList>
    </citation>
    <scope>IDENTIFICATION</scope>
    <source>
        <tissue evidence="3">Leaf</tissue>
    </source>
</reference>
<reference evidence="2" key="1">
    <citation type="journal article" date="2021" name="Nat. Commun.">
        <title>Genomic analyses provide insights into spinach domestication and the genetic basis of agronomic traits.</title>
        <authorList>
            <person name="Cai X."/>
            <person name="Sun X."/>
            <person name="Xu C."/>
            <person name="Sun H."/>
            <person name="Wang X."/>
            <person name="Ge C."/>
            <person name="Zhang Z."/>
            <person name="Wang Q."/>
            <person name="Fei Z."/>
            <person name="Jiao C."/>
            <person name="Wang Q."/>
        </authorList>
    </citation>
    <scope>NUCLEOTIDE SEQUENCE [LARGE SCALE GENOMIC DNA]</scope>
    <source>
        <strain evidence="2">cv. Varoflay</strain>
    </source>
</reference>
<evidence type="ECO:0000313" key="3">
    <source>
        <dbReference type="RefSeq" id="XP_056698026.1"/>
    </source>
</evidence>
<dbReference type="Pfam" id="PF00078">
    <property type="entry name" value="RVT_1"/>
    <property type="match status" value="1"/>
</dbReference>
<dbReference type="SUPFAM" id="SSF56672">
    <property type="entry name" value="DNA/RNA polymerases"/>
    <property type="match status" value="1"/>
</dbReference>
<accession>A0ABM3RQX4</accession>
<name>A0ABM3RQX4_SPIOL</name>
<dbReference type="GeneID" id="130471756"/>
<feature type="domain" description="Reverse transcriptase" evidence="1">
    <location>
        <begin position="53"/>
        <end position="162"/>
    </location>
</feature>
<gene>
    <name evidence="3" type="primary">LOC130471756</name>
</gene>
<protein>
    <recommendedName>
        <fullName evidence="1">Reverse transcriptase domain-containing protein</fullName>
    </recommendedName>
</protein>
<dbReference type="Proteomes" id="UP000813463">
    <property type="component" value="Chromosome 4"/>
</dbReference>
<dbReference type="PANTHER" id="PTHR31635:SF196">
    <property type="entry name" value="REVERSE TRANSCRIPTASE DOMAIN-CONTAINING PROTEIN-RELATED"/>
    <property type="match status" value="1"/>
</dbReference>
<dbReference type="RefSeq" id="XP_056698026.1">
    <property type="nucleotide sequence ID" value="XM_056842048.1"/>
</dbReference>
<sequence length="171" mass="19381">MERGPRLTDEHKAMLTCDFSVSDVKKVLDDIPKSFRTRKMLKEINVTSITLVPKVSVPATVGDIRPITCCSILYKCISKLLCEKLGAMLPNIISQNKGAFVVGRSILHNVLICQDIIKVCKKGQTQPNFFLKLDLQKAYDTMEWGFIQEVMSYLEFPPFFIKLIMTCLTTT</sequence>
<organism evidence="2 3">
    <name type="scientific">Spinacia oleracea</name>
    <name type="common">Spinach</name>
    <dbReference type="NCBI Taxonomy" id="3562"/>
    <lineage>
        <taxon>Eukaryota</taxon>
        <taxon>Viridiplantae</taxon>
        <taxon>Streptophyta</taxon>
        <taxon>Embryophyta</taxon>
        <taxon>Tracheophyta</taxon>
        <taxon>Spermatophyta</taxon>
        <taxon>Magnoliopsida</taxon>
        <taxon>eudicotyledons</taxon>
        <taxon>Gunneridae</taxon>
        <taxon>Pentapetalae</taxon>
        <taxon>Caryophyllales</taxon>
        <taxon>Chenopodiaceae</taxon>
        <taxon>Chenopodioideae</taxon>
        <taxon>Anserineae</taxon>
        <taxon>Spinacia</taxon>
    </lineage>
</organism>
<dbReference type="PANTHER" id="PTHR31635">
    <property type="entry name" value="REVERSE TRANSCRIPTASE DOMAIN-CONTAINING PROTEIN-RELATED"/>
    <property type="match status" value="1"/>
</dbReference>
<evidence type="ECO:0000313" key="2">
    <source>
        <dbReference type="Proteomes" id="UP000813463"/>
    </source>
</evidence>
<dbReference type="InterPro" id="IPR000477">
    <property type="entry name" value="RT_dom"/>
</dbReference>
<keyword evidence="2" id="KW-1185">Reference proteome</keyword>
<evidence type="ECO:0000259" key="1">
    <source>
        <dbReference type="Pfam" id="PF00078"/>
    </source>
</evidence>
<proteinExistence type="predicted"/>